<evidence type="ECO:0000313" key="1">
    <source>
        <dbReference type="EMBL" id="MFC7371117.1"/>
    </source>
</evidence>
<gene>
    <name evidence="1" type="ORF">ACFQPF_05460</name>
</gene>
<dbReference type="Proteomes" id="UP001596549">
    <property type="component" value="Unassembled WGS sequence"/>
</dbReference>
<accession>A0ABW2NKC4</accession>
<organism evidence="1 2">
    <name type="scientific">Fictibacillus iocasae</name>
    <dbReference type="NCBI Taxonomy" id="2715437"/>
    <lineage>
        <taxon>Bacteria</taxon>
        <taxon>Bacillati</taxon>
        <taxon>Bacillota</taxon>
        <taxon>Bacilli</taxon>
        <taxon>Bacillales</taxon>
        <taxon>Fictibacillaceae</taxon>
        <taxon>Fictibacillus</taxon>
    </lineage>
</organism>
<proteinExistence type="predicted"/>
<dbReference type="RefSeq" id="WP_379747373.1">
    <property type="nucleotide sequence ID" value="NZ_JBHTCP010000010.1"/>
</dbReference>
<comment type="caution">
    <text evidence="1">The sequence shown here is derived from an EMBL/GenBank/DDBJ whole genome shotgun (WGS) entry which is preliminary data.</text>
</comment>
<sequence length="78" mass="8679">MDLSTVSAGDSIRYTGSSFKFDDGTYTVVSAESTYEPASACPEDARGKLLIIEFMNDGTPMFFFLDQLNPHEWELGEK</sequence>
<evidence type="ECO:0000313" key="2">
    <source>
        <dbReference type="Proteomes" id="UP001596549"/>
    </source>
</evidence>
<dbReference type="EMBL" id="JBHTCP010000010">
    <property type="protein sequence ID" value="MFC7371117.1"/>
    <property type="molecule type" value="Genomic_DNA"/>
</dbReference>
<name>A0ABW2NKC4_9BACL</name>
<reference evidence="2" key="1">
    <citation type="journal article" date="2019" name="Int. J. Syst. Evol. Microbiol.">
        <title>The Global Catalogue of Microorganisms (GCM) 10K type strain sequencing project: providing services to taxonomists for standard genome sequencing and annotation.</title>
        <authorList>
            <consortium name="The Broad Institute Genomics Platform"/>
            <consortium name="The Broad Institute Genome Sequencing Center for Infectious Disease"/>
            <person name="Wu L."/>
            <person name="Ma J."/>
        </authorList>
    </citation>
    <scope>NUCLEOTIDE SEQUENCE [LARGE SCALE GENOMIC DNA]</scope>
    <source>
        <strain evidence="2">NBRC 106396</strain>
    </source>
</reference>
<protein>
    <submittedName>
        <fullName evidence="1">Uncharacterized protein</fullName>
    </submittedName>
</protein>
<keyword evidence="2" id="KW-1185">Reference proteome</keyword>